<organism evidence="1 2">
    <name type="scientific">Cupriavidus malaysiensis</name>
    <dbReference type="NCBI Taxonomy" id="367825"/>
    <lineage>
        <taxon>Bacteria</taxon>
        <taxon>Pseudomonadati</taxon>
        <taxon>Pseudomonadota</taxon>
        <taxon>Betaproteobacteria</taxon>
        <taxon>Burkholderiales</taxon>
        <taxon>Burkholderiaceae</taxon>
        <taxon>Cupriavidus</taxon>
    </lineage>
</organism>
<evidence type="ECO:0000313" key="1">
    <source>
        <dbReference type="EMBL" id="AOZ10321.1"/>
    </source>
</evidence>
<keyword evidence="2" id="KW-1185">Reference proteome</keyword>
<dbReference type="Pfam" id="PF06042">
    <property type="entry name" value="NTP_transf_6"/>
    <property type="match status" value="1"/>
</dbReference>
<dbReference type="InterPro" id="IPR009267">
    <property type="entry name" value="NTP_transf_6"/>
</dbReference>
<dbReference type="Proteomes" id="UP000177515">
    <property type="component" value="Chromosome 2"/>
</dbReference>
<proteinExistence type="predicted"/>
<reference evidence="1 2" key="1">
    <citation type="submission" date="2016-10" db="EMBL/GenBank/DDBJ databases">
        <title>Complete genome sequences of three Cupriavidus strains isolated from various Malaysian environments.</title>
        <authorList>
            <person name="Abdullah A.A.-A."/>
            <person name="Shafie N.A.H."/>
            <person name="Lau N.S."/>
        </authorList>
    </citation>
    <scope>NUCLEOTIDE SEQUENCE [LARGE SCALE GENOMIC DNA]</scope>
    <source>
        <strain evidence="1 2">USMAA1020</strain>
    </source>
</reference>
<dbReference type="PANTHER" id="PTHR39166:SF1">
    <property type="entry name" value="BLL1166 PROTEIN"/>
    <property type="match status" value="1"/>
</dbReference>
<sequence>MPSAPDDPAQAAQAARLRALLLADARRLALLRAAAALALPDCWIAAGFVRNAVWDHLAGRAPAPPDTDIDVIWFDRPAAGPAHPGLDLALAQRLRALEPAADWSVKHQGRMHRRNGDPPYADATDAMRHWPETATATGVRLGPSGDLEIAAPYGLDDLFAGIVRPTPGFRTRKRDIFDARLAAKGWLARWPMLRLAVD</sequence>
<name>A0ABM6FEL1_9BURK</name>
<evidence type="ECO:0008006" key="3">
    <source>
        <dbReference type="Google" id="ProtNLM"/>
    </source>
</evidence>
<dbReference type="PANTHER" id="PTHR39166">
    <property type="entry name" value="BLL1166 PROTEIN"/>
    <property type="match status" value="1"/>
</dbReference>
<gene>
    <name evidence="1" type="ORF">BKK80_32520</name>
</gene>
<protein>
    <recommendedName>
        <fullName evidence="3">Nucleotidyltransferase family protein</fullName>
    </recommendedName>
</protein>
<dbReference type="EMBL" id="CP017755">
    <property type="protein sequence ID" value="AOZ10321.1"/>
    <property type="molecule type" value="Genomic_DNA"/>
</dbReference>
<accession>A0ABM6FEL1</accession>
<evidence type="ECO:0000313" key="2">
    <source>
        <dbReference type="Proteomes" id="UP000177515"/>
    </source>
</evidence>